<organism evidence="3 4">
    <name type="scientific">Polaromonas jejuensis</name>
    <dbReference type="NCBI Taxonomy" id="457502"/>
    <lineage>
        <taxon>Bacteria</taxon>
        <taxon>Pseudomonadati</taxon>
        <taxon>Pseudomonadota</taxon>
        <taxon>Betaproteobacteria</taxon>
        <taxon>Burkholderiales</taxon>
        <taxon>Comamonadaceae</taxon>
        <taxon>Polaromonas</taxon>
    </lineage>
</organism>
<comment type="caution">
    <text evidence="3">The sequence shown here is derived from an EMBL/GenBank/DDBJ whole genome shotgun (WGS) entry which is preliminary data.</text>
</comment>
<feature type="transmembrane region" description="Helical" evidence="1">
    <location>
        <begin position="70"/>
        <end position="88"/>
    </location>
</feature>
<feature type="transmembrane region" description="Helical" evidence="1">
    <location>
        <begin position="40"/>
        <end position="58"/>
    </location>
</feature>
<feature type="domain" description="DUF1468" evidence="2">
    <location>
        <begin position="10"/>
        <end position="140"/>
    </location>
</feature>
<evidence type="ECO:0000313" key="3">
    <source>
        <dbReference type="EMBL" id="MFC5523997.1"/>
    </source>
</evidence>
<reference evidence="4" key="1">
    <citation type="journal article" date="2019" name="Int. J. Syst. Evol. Microbiol.">
        <title>The Global Catalogue of Microorganisms (GCM) 10K type strain sequencing project: providing services to taxonomists for standard genome sequencing and annotation.</title>
        <authorList>
            <consortium name="The Broad Institute Genomics Platform"/>
            <consortium name="The Broad Institute Genome Sequencing Center for Infectious Disease"/>
            <person name="Wu L."/>
            <person name="Ma J."/>
        </authorList>
    </citation>
    <scope>NUCLEOTIDE SEQUENCE [LARGE SCALE GENOMIC DNA]</scope>
    <source>
        <strain evidence="4">CGMCC 4.7277</strain>
    </source>
</reference>
<feature type="transmembrane region" description="Helical" evidence="1">
    <location>
        <begin position="7"/>
        <end position="28"/>
    </location>
</feature>
<dbReference type="EMBL" id="JBHSMX010000066">
    <property type="protein sequence ID" value="MFC5523997.1"/>
    <property type="molecule type" value="Genomic_DNA"/>
</dbReference>
<keyword evidence="1" id="KW-0472">Membrane</keyword>
<accession>A0ABW0QK63</accession>
<feature type="transmembrane region" description="Helical" evidence="1">
    <location>
        <begin position="94"/>
        <end position="115"/>
    </location>
</feature>
<evidence type="ECO:0000259" key="2">
    <source>
        <dbReference type="Pfam" id="PF07331"/>
    </source>
</evidence>
<protein>
    <submittedName>
        <fullName evidence="3">Tripartite tricarboxylate transporter TctB family protein</fullName>
    </submittedName>
</protein>
<keyword evidence="1" id="KW-0812">Transmembrane</keyword>
<dbReference type="Pfam" id="PF07331">
    <property type="entry name" value="TctB"/>
    <property type="match status" value="1"/>
</dbReference>
<proteinExistence type="predicted"/>
<keyword evidence="1" id="KW-1133">Transmembrane helix</keyword>
<gene>
    <name evidence="3" type="ORF">ACFPP7_24260</name>
</gene>
<evidence type="ECO:0000256" key="1">
    <source>
        <dbReference type="SAM" id="Phobius"/>
    </source>
</evidence>
<keyword evidence="4" id="KW-1185">Reference proteome</keyword>
<name>A0ABW0QK63_9BURK</name>
<evidence type="ECO:0000313" key="4">
    <source>
        <dbReference type="Proteomes" id="UP001596084"/>
    </source>
</evidence>
<feature type="transmembrane region" description="Helical" evidence="1">
    <location>
        <begin position="122"/>
        <end position="141"/>
    </location>
</feature>
<dbReference type="InterPro" id="IPR009936">
    <property type="entry name" value="DUF1468"/>
</dbReference>
<dbReference type="RefSeq" id="WP_068832071.1">
    <property type="nucleotide sequence ID" value="NZ_JBHSMX010000066.1"/>
</dbReference>
<dbReference type="Proteomes" id="UP001596084">
    <property type="component" value="Unassembled WGS sequence"/>
</dbReference>
<sequence length="142" mass="15415">MNFNNRNFVRGLCLIAIALLFGLVSLNYSIGELSRSGPGLFPLMISSCLFVIGLLSVVRSHFVDPVPLDYSVKNITLILLSLVGFAAISLYINMILAIIFLVFCSTLAGTSYSVVRNIKISLGLIAVAFAFKHLLGLSLPLY</sequence>